<dbReference type="Gene3D" id="3.30.160.60">
    <property type="entry name" value="Classic Zinc Finger"/>
    <property type="match status" value="3"/>
</dbReference>
<dbReference type="EMBL" id="JBJJXI010000143">
    <property type="protein sequence ID" value="KAL3386885.1"/>
    <property type="molecule type" value="Genomic_DNA"/>
</dbReference>
<dbReference type="PANTHER" id="PTHR24394:SF29">
    <property type="entry name" value="MYONEURIN"/>
    <property type="match status" value="1"/>
</dbReference>
<dbReference type="InterPro" id="IPR036236">
    <property type="entry name" value="Znf_C2H2_sf"/>
</dbReference>
<keyword evidence="4 7" id="KW-0863">Zinc-finger</keyword>
<feature type="domain" description="C2H2-type" evidence="8">
    <location>
        <begin position="217"/>
        <end position="245"/>
    </location>
</feature>
<protein>
    <recommendedName>
        <fullName evidence="8">C2H2-type domain-containing protein</fullName>
    </recommendedName>
</protein>
<dbReference type="PROSITE" id="PS50157">
    <property type="entry name" value="ZINC_FINGER_C2H2_2"/>
    <property type="match status" value="4"/>
</dbReference>
<keyword evidence="6" id="KW-0539">Nucleus</keyword>
<dbReference type="GO" id="GO:0005634">
    <property type="term" value="C:nucleus"/>
    <property type="evidence" value="ECO:0007669"/>
    <property type="project" value="UniProtKB-SubCell"/>
</dbReference>
<evidence type="ECO:0000256" key="2">
    <source>
        <dbReference type="ARBA" id="ARBA00022723"/>
    </source>
</evidence>
<sequence length="302" mass="34843">MESSSFNCVFRVKKEPTDASLIENNCKMTDEKPDLKSIQLLTFPQENSTYNFRKFEENHESELQDKVEIIVECEDVKPSIELLKVKKIDDDSPNHLRNLKDNGNNKPQSIIKLEPVEEVKQEFVGDINEESNLNSNWELGKPNKKHNFKKYRGILDNNTTQACEIGSKNFSTKSRLNRHDKSLHRCLTASCDICGKKFTVKGNLKTHIDTVHRDAKHTCDICEKTFTRKGYLKIHIDAIHNGITHLCDICGNKFSSKFNLKIHRNVKHNNLTHECDICGKTFTRKSYLKIHIDAIHNGITFM</sequence>
<keyword evidence="5" id="KW-0862">Zinc</keyword>
<feature type="domain" description="C2H2-type" evidence="8">
    <location>
        <begin position="273"/>
        <end position="298"/>
    </location>
</feature>
<dbReference type="PANTHER" id="PTHR24394">
    <property type="entry name" value="ZINC FINGER PROTEIN"/>
    <property type="match status" value="1"/>
</dbReference>
<dbReference type="Proteomes" id="UP001627154">
    <property type="component" value="Unassembled WGS sequence"/>
</dbReference>
<dbReference type="AlphaFoldDB" id="A0ABD2W1G0"/>
<keyword evidence="3" id="KW-0677">Repeat</keyword>
<comment type="subcellular location">
    <subcellularLocation>
        <location evidence="1">Nucleus</location>
    </subcellularLocation>
</comment>
<dbReference type="FunFam" id="3.30.160.60:FF:000065">
    <property type="entry name" value="B-cell CLL/lymphoma 6, member B"/>
    <property type="match status" value="1"/>
</dbReference>
<dbReference type="SUPFAM" id="SSF57667">
    <property type="entry name" value="beta-beta-alpha zinc fingers"/>
    <property type="match status" value="2"/>
</dbReference>
<dbReference type="GO" id="GO:0008270">
    <property type="term" value="F:zinc ion binding"/>
    <property type="evidence" value="ECO:0007669"/>
    <property type="project" value="UniProtKB-KW"/>
</dbReference>
<keyword evidence="2" id="KW-0479">Metal-binding</keyword>
<evidence type="ECO:0000313" key="10">
    <source>
        <dbReference type="Proteomes" id="UP001627154"/>
    </source>
</evidence>
<evidence type="ECO:0000256" key="3">
    <source>
        <dbReference type="ARBA" id="ARBA00022737"/>
    </source>
</evidence>
<organism evidence="9 10">
    <name type="scientific">Trichogramma kaykai</name>
    <dbReference type="NCBI Taxonomy" id="54128"/>
    <lineage>
        <taxon>Eukaryota</taxon>
        <taxon>Metazoa</taxon>
        <taxon>Ecdysozoa</taxon>
        <taxon>Arthropoda</taxon>
        <taxon>Hexapoda</taxon>
        <taxon>Insecta</taxon>
        <taxon>Pterygota</taxon>
        <taxon>Neoptera</taxon>
        <taxon>Endopterygota</taxon>
        <taxon>Hymenoptera</taxon>
        <taxon>Apocrita</taxon>
        <taxon>Proctotrupomorpha</taxon>
        <taxon>Chalcidoidea</taxon>
        <taxon>Trichogrammatidae</taxon>
        <taxon>Trichogramma</taxon>
    </lineage>
</organism>
<dbReference type="SMART" id="SM00355">
    <property type="entry name" value="ZnF_C2H2"/>
    <property type="match status" value="5"/>
</dbReference>
<evidence type="ECO:0000256" key="4">
    <source>
        <dbReference type="ARBA" id="ARBA00022771"/>
    </source>
</evidence>
<dbReference type="Pfam" id="PF00096">
    <property type="entry name" value="zf-C2H2"/>
    <property type="match status" value="4"/>
</dbReference>
<dbReference type="FunFam" id="3.30.160.60:FF:000446">
    <property type="entry name" value="Zinc finger protein"/>
    <property type="match status" value="1"/>
</dbReference>
<evidence type="ECO:0000256" key="5">
    <source>
        <dbReference type="ARBA" id="ARBA00022833"/>
    </source>
</evidence>
<evidence type="ECO:0000256" key="6">
    <source>
        <dbReference type="ARBA" id="ARBA00023242"/>
    </source>
</evidence>
<name>A0ABD2W1G0_9HYME</name>
<keyword evidence="10" id="KW-1185">Reference proteome</keyword>
<evidence type="ECO:0000313" key="9">
    <source>
        <dbReference type="EMBL" id="KAL3386885.1"/>
    </source>
</evidence>
<dbReference type="InterPro" id="IPR013087">
    <property type="entry name" value="Znf_C2H2_type"/>
</dbReference>
<feature type="domain" description="C2H2-type" evidence="8">
    <location>
        <begin position="189"/>
        <end position="217"/>
    </location>
</feature>
<accession>A0ABD2W1G0</accession>
<gene>
    <name evidence="9" type="ORF">TKK_017807</name>
</gene>
<evidence type="ECO:0000256" key="1">
    <source>
        <dbReference type="ARBA" id="ARBA00004123"/>
    </source>
</evidence>
<comment type="caution">
    <text evidence="9">The sequence shown here is derived from an EMBL/GenBank/DDBJ whole genome shotgun (WGS) entry which is preliminary data.</text>
</comment>
<evidence type="ECO:0000256" key="7">
    <source>
        <dbReference type="PROSITE-ProRule" id="PRU00042"/>
    </source>
</evidence>
<feature type="domain" description="C2H2-type" evidence="8">
    <location>
        <begin position="245"/>
        <end position="273"/>
    </location>
</feature>
<evidence type="ECO:0000259" key="8">
    <source>
        <dbReference type="PROSITE" id="PS50157"/>
    </source>
</evidence>
<dbReference type="PROSITE" id="PS00028">
    <property type="entry name" value="ZINC_FINGER_C2H2_1"/>
    <property type="match status" value="3"/>
</dbReference>
<reference evidence="9 10" key="1">
    <citation type="journal article" date="2024" name="bioRxiv">
        <title>A reference genome for Trichogramma kaykai: A tiny desert-dwelling parasitoid wasp with competing sex-ratio distorters.</title>
        <authorList>
            <person name="Culotta J."/>
            <person name="Lindsey A.R."/>
        </authorList>
    </citation>
    <scope>NUCLEOTIDE SEQUENCE [LARGE SCALE GENOMIC DNA]</scope>
    <source>
        <strain evidence="9 10">KSX58</strain>
    </source>
</reference>
<proteinExistence type="predicted"/>